<accession>A0A556PLC6</accession>
<dbReference type="PANTHER" id="PTHR47816">
    <property type="entry name" value="RIBOSOMAL RNA SMALL SUBUNIT METHYLTRANSFERASE C"/>
    <property type="match status" value="1"/>
</dbReference>
<keyword evidence="3 7" id="KW-0489">Methyltransferase</keyword>
<dbReference type="RefSeq" id="WP_144088736.1">
    <property type="nucleotide sequence ID" value="NZ_VMHE01000011.1"/>
</dbReference>
<evidence type="ECO:0000256" key="3">
    <source>
        <dbReference type="ARBA" id="ARBA00022603"/>
    </source>
</evidence>
<proteinExistence type="predicted"/>
<reference evidence="7 8" key="1">
    <citation type="submission" date="2019-07" db="EMBL/GenBank/DDBJ databases">
        <title>Allobacillus sp. nov. SKP isolated from shrimp paste of Euphausiacea.</title>
        <authorList>
            <person name="Kanchanasin P."/>
            <person name="Tanasupawat S."/>
            <person name="Shi W."/>
            <person name="Wu L."/>
            <person name="Ma J."/>
        </authorList>
    </citation>
    <scope>NUCLEOTIDE SEQUENCE [LARGE SCALE GENOMIC DNA]</scope>
    <source>
        <strain evidence="7 8">SKP4-8</strain>
    </source>
</reference>
<organism evidence="7 8">
    <name type="scientific">Allobacillus salarius</name>
    <dbReference type="NCBI Taxonomy" id="1955272"/>
    <lineage>
        <taxon>Bacteria</taxon>
        <taxon>Bacillati</taxon>
        <taxon>Bacillota</taxon>
        <taxon>Bacilli</taxon>
        <taxon>Bacillales</taxon>
        <taxon>Bacillaceae</taxon>
        <taxon>Allobacillus</taxon>
    </lineage>
</organism>
<evidence type="ECO:0000256" key="5">
    <source>
        <dbReference type="SAM" id="Coils"/>
    </source>
</evidence>
<evidence type="ECO:0000256" key="1">
    <source>
        <dbReference type="ARBA" id="ARBA00022490"/>
    </source>
</evidence>
<evidence type="ECO:0000259" key="6">
    <source>
        <dbReference type="Pfam" id="PF05175"/>
    </source>
</evidence>
<dbReference type="Proteomes" id="UP000316425">
    <property type="component" value="Unassembled WGS sequence"/>
</dbReference>
<name>A0A556PLC6_9BACI</name>
<evidence type="ECO:0000313" key="8">
    <source>
        <dbReference type="Proteomes" id="UP000316425"/>
    </source>
</evidence>
<dbReference type="GO" id="GO:0008170">
    <property type="term" value="F:N-methyltransferase activity"/>
    <property type="evidence" value="ECO:0007669"/>
    <property type="project" value="UniProtKB-ARBA"/>
</dbReference>
<dbReference type="SUPFAM" id="SSF53335">
    <property type="entry name" value="S-adenosyl-L-methionine-dependent methyltransferases"/>
    <property type="match status" value="1"/>
</dbReference>
<dbReference type="InterPro" id="IPR046977">
    <property type="entry name" value="RsmC/RlmG"/>
</dbReference>
<dbReference type="EMBL" id="VMHE01000011">
    <property type="protein sequence ID" value="TSJ65179.1"/>
    <property type="molecule type" value="Genomic_DNA"/>
</dbReference>
<keyword evidence="2" id="KW-0698">rRNA processing</keyword>
<comment type="caution">
    <text evidence="7">The sequence shown here is derived from an EMBL/GenBank/DDBJ whole genome shotgun (WGS) entry which is preliminary data.</text>
</comment>
<dbReference type="GO" id="GO:0032259">
    <property type="term" value="P:methylation"/>
    <property type="evidence" value="ECO:0007669"/>
    <property type="project" value="UniProtKB-KW"/>
</dbReference>
<dbReference type="CDD" id="cd02440">
    <property type="entry name" value="AdoMet_MTases"/>
    <property type="match status" value="1"/>
</dbReference>
<feature type="coiled-coil region" evidence="5">
    <location>
        <begin position="97"/>
        <end position="124"/>
    </location>
</feature>
<dbReference type="GO" id="GO:0006364">
    <property type="term" value="P:rRNA processing"/>
    <property type="evidence" value="ECO:0007669"/>
    <property type="project" value="UniProtKB-KW"/>
</dbReference>
<gene>
    <name evidence="7" type="ORF">FPQ13_07565</name>
</gene>
<feature type="domain" description="Methyltransferase small" evidence="6">
    <location>
        <begin position="28"/>
        <end position="196"/>
    </location>
</feature>
<dbReference type="PROSITE" id="PS00092">
    <property type="entry name" value="N6_MTASE"/>
    <property type="match status" value="1"/>
</dbReference>
<sequence length="201" mass="22638">MSEHYYERHPTSESNPTFFNAILNTFTFTFQTDDGVFSKKQVDYGTKALLAQFKQPKVMGEFLDVGCGYGPIGITLAKQFPGRSVVMVDVNERAIRLAQENIELNDLENAKVRFSDALSAVKDEQFASVITNPPFRAGKKVVHQIMEESFDVLKPGGELWVVVQKKQGAPSLKKKLESLFSQVDTVSKDKGYYILRAQKFD</sequence>
<evidence type="ECO:0000313" key="7">
    <source>
        <dbReference type="EMBL" id="TSJ65179.1"/>
    </source>
</evidence>
<keyword evidence="8" id="KW-1185">Reference proteome</keyword>
<protein>
    <submittedName>
        <fullName evidence="7">Class I SAM-dependent methyltransferase</fullName>
    </submittedName>
</protein>
<dbReference type="Gene3D" id="3.40.50.150">
    <property type="entry name" value="Vaccinia Virus protein VP39"/>
    <property type="match status" value="1"/>
</dbReference>
<evidence type="ECO:0000256" key="2">
    <source>
        <dbReference type="ARBA" id="ARBA00022552"/>
    </source>
</evidence>
<dbReference type="GO" id="GO:0003676">
    <property type="term" value="F:nucleic acid binding"/>
    <property type="evidence" value="ECO:0007669"/>
    <property type="project" value="InterPro"/>
</dbReference>
<keyword evidence="5" id="KW-0175">Coiled coil</keyword>
<dbReference type="InterPro" id="IPR029063">
    <property type="entry name" value="SAM-dependent_MTases_sf"/>
</dbReference>
<dbReference type="GO" id="GO:0008757">
    <property type="term" value="F:S-adenosylmethionine-dependent methyltransferase activity"/>
    <property type="evidence" value="ECO:0007669"/>
    <property type="project" value="InterPro"/>
</dbReference>
<dbReference type="OrthoDB" id="9764961at2"/>
<keyword evidence="1" id="KW-0963">Cytoplasm</keyword>
<dbReference type="AlphaFoldDB" id="A0A556PLC6"/>
<dbReference type="InterPro" id="IPR002052">
    <property type="entry name" value="DNA_methylase_N6_adenine_CS"/>
</dbReference>
<dbReference type="InterPro" id="IPR007848">
    <property type="entry name" value="Small_mtfrase_dom"/>
</dbReference>
<keyword evidence="4 7" id="KW-0808">Transferase</keyword>
<evidence type="ECO:0000256" key="4">
    <source>
        <dbReference type="ARBA" id="ARBA00022679"/>
    </source>
</evidence>
<dbReference type="Pfam" id="PF05175">
    <property type="entry name" value="MTS"/>
    <property type="match status" value="1"/>
</dbReference>
<dbReference type="PANTHER" id="PTHR47816:SF4">
    <property type="entry name" value="RIBOSOMAL RNA SMALL SUBUNIT METHYLTRANSFERASE C"/>
    <property type="match status" value="1"/>
</dbReference>